<dbReference type="AlphaFoldDB" id="J9G7X0"/>
<accession>J9G7X0</accession>
<reference evidence="1" key="1">
    <citation type="journal article" date="2012" name="PLoS ONE">
        <title>Gene sets for utilization of primary and secondary nutrition supplies in the distal gut of endangered iberian lynx.</title>
        <authorList>
            <person name="Alcaide M."/>
            <person name="Messina E."/>
            <person name="Richter M."/>
            <person name="Bargiela R."/>
            <person name="Peplies J."/>
            <person name="Huws S.A."/>
            <person name="Newbold C.J."/>
            <person name="Golyshin P.N."/>
            <person name="Simon M.A."/>
            <person name="Lopez G."/>
            <person name="Yakimov M.M."/>
            <person name="Ferrer M."/>
        </authorList>
    </citation>
    <scope>NUCLEOTIDE SEQUENCE</scope>
</reference>
<evidence type="ECO:0000313" key="1">
    <source>
        <dbReference type="EMBL" id="EJX02969.1"/>
    </source>
</evidence>
<proteinExistence type="predicted"/>
<comment type="caution">
    <text evidence="1">The sequence shown here is derived from an EMBL/GenBank/DDBJ whole genome shotgun (WGS) entry which is preliminary data.</text>
</comment>
<sequence length="73" mass="8039">MSEPYETDNLNSHSRAAPGRICRLKLPFKGYTPAVGNNLRTNSSPLDCLQQDCILQDFLKQKNACNPTADGSI</sequence>
<organism evidence="1">
    <name type="scientific">gut metagenome</name>
    <dbReference type="NCBI Taxonomy" id="749906"/>
    <lineage>
        <taxon>unclassified sequences</taxon>
        <taxon>metagenomes</taxon>
        <taxon>organismal metagenomes</taxon>
    </lineage>
</organism>
<name>J9G7X0_9ZZZZ</name>
<gene>
    <name evidence="1" type="ORF">EVA_08925</name>
</gene>
<protein>
    <submittedName>
        <fullName evidence="1">Uncharacterized protein</fullName>
    </submittedName>
</protein>
<dbReference type="EMBL" id="AMCI01002345">
    <property type="protein sequence ID" value="EJX02969.1"/>
    <property type="molecule type" value="Genomic_DNA"/>
</dbReference>